<evidence type="ECO:0000259" key="3">
    <source>
        <dbReference type="Pfam" id="PF01266"/>
    </source>
</evidence>
<evidence type="ECO:0000313" key="4">
    <source>
        <dbReference type="EMBL" id="MCJ2377146.1"/>
    </source>
</evidence>
<feature type="region of interest" description="Disordered" evidence="2">
    <location>
        <begin position="446"/>
        <end position="465"/>
    </location>
</feature>
<dbReference type="EMBL" id="JAJNNZ010000006">
    <property type="protein sequence ID" value="MCJ2377146.1"/>
    <property type="molecule type" value="Genomic_DNA"/>
</dbReference>
<evidence type="ECO:0000313" key="5">
    <source>
        <dbReference type="Proteomes" id="UP001139488"/>
    </source>
</evidence>
<dbReference type="Proteomes" id="UP001139488">
    <property type="component" value="Unassembled WGS sequence"/>
</dbReference>
<dbReference type="AlphaFoldDB" id="A0A9X1WB79"/>
<proteinExistence type="predicted"/>
<dbReference type="RefSeq" id="WP_244357084.1">
    <property type="nucleotide sequence ID" value="NZ_JAJNNZ010000006.1"/>
</dbReference>
<reference evidence="4" key="1">
    <citation type="submission" date="2021-11" db="EMBL/GenBank/DDBJ databases">
        <title>Vibrio ZSDE26 sp. nov. and Vibrio ZSDZ34 sp. nov., isolated from coastal seawater in Qingdao.</title>
        <authorList>
            <person name="Zhang P."/>
        </authorList>
    </citation>
    <scope>NUCLEOTIDE SEQUENCE</scope>
    <source>
        <strain evidence="4">ZSDZ34</strain>
    </source>
</reference>
<dbReference type="Gene3D" id="3.50.50.60">
    <property type="entry name" value="FAD/NAD(P)-binding domain"/>
    <property type="match status" value="1"/>
</dbReference>
<feature type="domain" description="FAD dependent oxidoreductase" evidence="3">
    <location>
        <begin position="6"/>
        <end position="38"/>
    </location>
</feature>
<dbReference type="SUPFAM" id="SSF51905">
    <property type="entry name" value="FAD/NAD(P)-binding domain"/>
    <property type="match status" value="1"/>
</dbReference>
<keyword evidence="5" id="KW-1185">Reference proteome</keyword>
<comment type="caution">
    <text evidence="4">The sequence shown here is derived from an EMBL/GenBank/DDBJ whole genome shotgun (WGS) entry which is preliminary data.</text>
</comment>
<dbReference type="GO" id="GO:0016491">
    <property type="term" value="F:oxidoreductase activity"/>
    <property type="evidence" value="ECO:0007669"/>
    <property type="project" value="UniProtKB-KW"/>
</dbReference>
<dbReference type="InterPro" id="IPR006076">
    <property type="entry name" value="FAD-dep_OxRdtase"/>
</dbReference>
<sequence>MKLSRKVAVIGGGVAGSTVSLFLAQQGIDVTLIEKGDSLVNGPPFCHLHAGGNLYREISLDQCESLLKQSIEFVKFYPYVVNARPTVIAVPVSDNGDPAALERRLTHLAAFYQNLVDDDPSNAVLGKPVHYFKSYSKDDLRRLSKLSQPCDLTDLEHWLIPFSQQVDLERLKYPVYAVQEFGLSLFRVAASIQLRSAALPNLDVKLNSEIKELHPNRNGWDVQLGDNASEFYDFVINACGFETGIIDDMLDCKEERLVEFKAAYVTQWSEKNGKWPEVIFHGERGTPNGMAQLTPYADGMFQLHGMTKEITLFRDGLAATKNGSAQPQLPNYLINKINHGWQATIIEERGRKAIEHVAQFLPNFKTATVAGKPLFGAQQIPGRNATLRSADVSFGHANYARVEIVKASSSLEAAKKIYHKWFTTQRINLPGDSDKRKPIRKTDIESRARSIAKQRQYPESLAKAY</sequence>
<accession>A0A9X1WB79</accession>
<dbReference type="InterPro" id="IPR036188">
    <property type="entry name" value="FAD/NAD-bd_sf"/>
</dbReference>
<protein>
    <submittedName>
        <fullName evidence="4">FAD-dependent oxidoreductase</fullName>
    </submittedName>
</protein>
<name>A0A9X1WB79_9VIBR</name>
<gene>
    <name evidence="4" type="ORF">LNL84_09930</name>
</gene>
<organism evidence="4 5">
    <name type="scientific">Vibrio gelatinilyticus</name>
    <dbReference type="NCBI Taxonomy" id="2893468"/>
    <lineage>
        <taxon>Bacteria</taxon>
        <taxon>Pseudomonadati</taxon>
        <taxon>Pseudomonadota</taxon>
        <taxon>Gammaproteobacteria</taxon>
        <taxon>Vibrionales</taxon>
        <taxon>Vibrionaceae</taxon>
        <taxon>Vibrio</taxon>
    </lineage>
</organism>
<evidence type="ECO:0000256" key="2">
    <source>
        <dbReference type="SAM" id="MobiDB-lite"/>
    </source>
</evidence>
<keyword evidence="1" id="KW-0560">Oxidoreductase</keyword>
<dbReference type="Pfam" id="PF01266">
    <property type="entry name" value="DAO"/>
    <property type="match status" value="1"/>
</dbReference>
<evidence type="ECO:0000256" key="1">
    <source>
        <dbReference type="ARBA" id="ARBA00023002"/>
    </source>
</evidence>